<comment type="similarity">
    <text evidence="1">Belongs to the LysR transcriptional regulatory family.</text>
</comment>
<feature type="domain" description="HTH lysR-type" evidence="5">
    <location>
        <begin position="1"/>
        <end position="56"/>
    </location>
</feature>
<gene>
    <name evidence="6" type="ORF">ACFFIZ_00330</name>
</gene>
<name>A0ABV6CDN9_9RHOB</name>
<dbReference type="InterPro" id="IPR005119">
    <property type="entry name" value="LysR_subst-bd"/>
</dbReference>
<dbReference type="Gene3D" id="1.10.10.10">
    <property type="entry name" value="Winged helix-like DNA-binding domain superfamily/Winged helix DNA-binding domain"/>
    <property type="match status" value="1"/>
</dbReference>
<evidence type="ECO:0000256" key="2">
    <source>
        <dbReference type="ARBA" id="ARBA00023015"/>
    </source>
</evidence>
<dbReference type="EMBL" id="JBHLWQ010000004">
    <property type="protein sequence ID" value="MFC0198839.1"/>
    <property type="molecule type" value="Genomic_DNA"/>
</dbReference>
<keyword evidence="4" id="KW-0804">Transcription</keyword>
<comment type="caution">
    <text evidence="6">The sequence shown here is derived from an EMBL/GenBank/DDBJ whole genome shotgun (WGS) entry which is preliminary data.</text>
</comment>
<dbReference type="Proteomes" id="UP001589795">
    <property type="component" value="Unassembled WGS sequence"/>
</dbReference>
<dbReference type="InterPro" id="IPR036390">
    <property type="entry name" value="WH_DNA-bd_sf"/>
</dbReference>
<sequence>MTGLICFEAAARHVSFKRAAQELNVTPAAISHQVKAVELDLGCALFRRLHRGVELTEKGAFLLVAIQRGLEGMSDAVGHLRERRDAVDVTIRTTTAVSALWLTPRMSAFWKVHPTITVSQTVSDVPDRFSRHDLNILYGVPNDDGREWRQLFHDRIVAVGTRRFKEEHAIHDLVGLGAAPLVHMNSEDNDWTGWNQWFGTLGQPAPKGRGLYVNNYLIAMQAAQDDAGAMLGWDGLIGDMLADERLVKLVEEDVPSPVAFYLTIHPRASAEARLFADWLVGIAR</sequence>
<evidence type="ECO:0000256" key="3">
    <source>
        <dbReference type="ARBA" id="ARBA00023125"/>
    </source>
</evidence>
<keyword evidence="3" id="KW-0238">DNA-binding</keyword>
<dbReference type="Pfam" id="PF03466">
    <property type="entry name" value="LysR_substrate"/>
    <property type="match status" value="1"/>
</dbReference>
<organism evidence="6 7">
    <name type="scientific">Paracoccus rhizosphaerae</name>
    <dbReference type="NCBI Taxonomy" id="1133347"/>
    <lineage>
        <taxon>Bacteria</taxon>
        <taxon>Pseudomonadati</taxon>
        <taxon>Pseudomonadota</taxon>
        <taxon>Alphaproteobacteria</taxon>
        <taxon>Rhodobacterales</taxon>
        <taxon>Paracoccaceae</taxon>
        <taxon>Paracoccus</taxon>
    </lineage>
</organism>
<dbReference type="PROSITE" id="PS50931">
    <property type="entry name" value="HTH_LYSR"/>
    <property type="match status" value="1"/>
</dbReference>
<dbReference type="InterPro" id="IPR036388">
    <property type="entry name" value="WH-like_DNA-bd_sf"/>
</dbReference>
<dbReference type="RefSeq" id="WP_265507339.1">
    <property type="nucleotide sequence ID" value="NZ_JAOTBE010000029.1"/>
</dbReference>
<evidence type="ECO:0000256" key="1">
    <source>
        <dbReference type="ARBA" id="ARBA00009437"/>
    </source>
</evidence>
<reference evidence="6 7" key="1">
    <citation type="submission" date="2024-09" db="EMBL/GenBank/DDBJ databases">
        <authorList>
            <person name="Sun Q."/>
            <person name="Mori K."/>
        </authorList>
    </citation>
    <scope>NUCLEOTIDE SEQUENCE [LARGE SCALE GENOMIC DNA]</scope>
    <source>
        <strain evidence="6 7">CCM 7904</strain>
    </source>
</reference>
<keyword evidence="7" id="KW-1185">Reference proteome</keyword>
<dbReference type="PANTHER" id="PTHR30537:SF5">
    <property type="entry name" value="HTH-TYPE TRANSCRIPTIONAL ACTIVATOR TTDR-RELATED"/>
    <property type="match status" value="1"/>
</dbReference>
<dbReference type="InterPro" id="IPR000847">
    <property type="entry name" value="LysR_HTH_N"/>
</dbReference>
<accession>A0ABV6CDN9</accession>
<proteinExistence type="inferred from homology"/>
<evidence type="ECO:0000256" key="4">
    <source>
        <dbReference type="ARBA" id="ARBA00023163"/>
    </source>
</evidence>
<evidence type="ECO:0000313" key="6">
    <source>
        <dbReference type="EMBL" id="MFC0198839.1"/>
    </source>
</evidence>
<dbReference type="Pfam" id="PF00126">
    <property type="entry name" value="HTH_1"/>
    <property type="match status" value="1"/>
</dbReference>
<dbReference type="InterPro" id="IPR058163">
    <property type="entry name" value="LysR-type_TF_proteobact-type"/>
</dbReference>
<dbReference type="Gene3D" id="3.40.190.10">
    <property type="entry name" value="Periplasmic binding protein-like II"/>
    <property type="match status" value="2"/>
</dbReference>
<dbReference type="PANTHER" id="PTHR30537">
    <property type="entry name" value="HTH-TYPE TRANSCRIPTIONAL REGULATOR"/>
    <property type="match status" value="1"/>
</dbReference>
<keyword evidence="2" id="KW-0805">Transcription regulation</keyword>
<dbReference type="SUPFAM" id="SSF46785">
    <property type="entry name" value="Winged helix' DNA-binding domain"/>
    <property type="match status" value="1"/>
</dbReference>
<evidence type="ECO:0000313" key="7">
    <source>
        <dbReference type="Proteomes" id="UP001589795"/>
    </source>
</evidence>
<protein>
    <submittedName>
        <fullName evidence="6">LysR substrate-binding domain-containing protein</fullName>
    </submittedName>
</protein>
<evidence type="ECO:0000259" key="5">
    <source>
        <dbReference type="PROSITE" id="PS50931"/>
    </source>
</evidence>
<dbReference type="SUPFAM" id="SSF53850">
    <property type="entry name" value="Periplasmic binding protein-like II"/>
    <property type="match status" value="1"/>
</dbReference>